<dbReference type="OrthoDB" id="39900at2157"/>
<keyword evidence="12" id="KW-1185">Reference proteome</keyword>
<keyword evidence="10" id="KW-0456">Lyase</keyword>
<dbReference type="GO" id="GO:0042840">
    <property type="term" value="P:D-glucuronate catabolic process"/>
    <property type="evidence" value="ECO:0007669"/>
    <property type="project" value="TreeGrafter"/>
</dbReference>
<keyword evidence="11" id="KW-0378">Hydrolase</keyword>
<comment type="catalytic activity">
    <reaction evidence="1">
        <text>D-mannonate = 2-dehydro-3-deoxy-D-gluconate + H2O</text>
        <dbReference type="Rhea" id="RHEA:20097"/>
        <dbReference type="ChEBI" id="CHEBI:15377"/>
        <dbReference type="ChEBI" id="CHEBI:17767"/>
        <dbReference type="ChEBI" id="CHEBI:57990"/>
        <dbReference type="EC" id="4.2.1.8"/>
    </reaction>
</comment>
<comment type="similarity">
    <text evidence="6">Belongs to the mannonate dehydratase family.</text>
</comment>
<keyword evidence="8" id="KW-0408">Iron</keyword>
<dbReference type="GO" id="GO:0008927">
    <property type="term" value="F:mannonate dehydratase activity"/>
    <property type="evidence" value="ECO:0007669"/>
    <property type="project" value="UniProtKB-EC"/>
</dbReference>
<evidence type="ECO:0000256" key="4">
    <source>
        <dbReference type="ARBA" id="ARBA00002713"/>
    </source>
</evidence>
<dbReference type="PhylomeDB" id="Q97CM8"/>
<evidence type="ECO:0000256" key="10">
    <source>
        <dbReference type="ARBA" id="ARBA00023239"/>
    </source>
</evidence>
<dbReference type="DNASU" id="1441560"/>
<comment type="cofactor">
    <cofactor evidence="2">
        <name>Mn(2+)</name>
        <dbReference type="ChEBI" id="CHEBI:29035"/>
    </cofactor>
</comment>
<dbReference type="PANTHER" id="PTHR30387">
    <property type="entry name" value="MANNONATE DEHYDRATASE"/>
    <property type="match status" value="1"/>
</dbReference>
<evidence type="ECO:0000313" key="12">
    <source>
        <dbReference type="Proteomes" id="UP000001017"/>
    </source>
</evidence>
<dbReference type="SMR" id="Q97CM8"/>
<dbReference type="eggNOG" id="arCOG05324">
    <property type="taxonomic scope" value="Archaea"/>
</dbReference>
<evidence type="ECO:0000256" key="6">
    <source>
        <dbReference type="ARBA" id="ARBA00007389"/>
    </source>
</evidence>
<dbReference type="STRING" id="273116.gene:9380839"/>
<name>Q97CM8_THEVO</name>
<dbReference type="SUPFAM" id="SSF51658">
    <property type="entry name" value="Xylose isomerase-like"/>
    <property type="match status" value="1"/>
</dbReference>
<dbReference type="PIRSF" id="PIRSF016049">
    <property type="entry name" value="Man_dehyd"/>
    <property type="match status" value="1"/>
</dbReference>
<sequence>MHASVKFRIAEIINSTMPSAEWRLLKQIGVNEVVGTLPRDPSDWRGDQPDLPWDYAPLSSLKRRLSEYGLTLSAIEDNPPMEKIKYGVKGKEDELENVLRLIENMGRLKIGVWCYNWMAGQGWMRSRISIPDRGGAEVTGFSLSDIEEYPPPKMGKIDAETLWKNLAWFLDNVIPVAEDSGVKIAMHPDDPPLEEIRGVSRIMNNVKAFDKLIEMKRSEYNTITLCQGNFTLMTEDLPSAIRHFVRKKAVSFVHFRDVKGKKDNFIESFIDDGKTDTASCMSAYIEEGFDGIMRTDHTPTLYGDTYKVPGYSILGRLHAIGYIQGLIDGVSMV</sequence>
<dbReference type="Pfam" id="PF03786">
    <property type="entry name" value="UxuA"/>
    <property type="match status" value="2"/>
</dbReference>
<dbReference type="PANTHER" id="PTHR30387:SF2">
    <property type="entry name" value="MANNONATE DEHYDRATASE"/>
    <property type="match status" value="1"/>
</dbReference>
<protein>
    <recommendedName>
        <fullName evidence="7">mannonate dehydratase</fullName>
        <ecNumber evidence="7">4.2.1.8</ecNumber>
    </recommendedName>
</protein>
<dbReference type="InterPro" id="IPR036237">
    <property type="entry name" value="Xyl_isomerase-like_sf"/>
</dbReference>
<dbReference type="EMBL" id="BA000011">
    <property type="protein sequence ID" value="BAB59215.1"/>
    <property type="molecule type" value="Genomic_DNA"/>
</dbReference>
<dbReference type="HOGENOM" id="CLU_058621_0_0_2"/>
<evidence type="ECO:0000256" key="8">
    <source>
        <dbReference type="ARBA" id="ARBA00023004"/>
    </source>
</evidence>
<comment type="function">
    <text evidence="4">Catalyzes the dehydration of D-mannonate.</text>
</comment>
<evidence type="ECO:0000256" key="9">
    <source>
        <dbReference type="ARBA" id="ARBA00023211"/>
    </source>
</evidence>
<reference evidence="11 12" key="1">
    <citation type="journal article" date="1999" name="Proc. Jpn. Acad.">
        <title>Determination of the complete genomic DNA sequence of Thermoplasma volvanium GSS1.</title>
        <authorList>
            <person name="Kawashima T."/>
            <person name="Yamamoto Y."/>
            <person name="Aramaki H."/>
            <person name="Nunoshiba T."/>
            <person name="Kawamoto T."/>
            <person name="Watanabe K."/>
            <person name="Yamazaki M."/>
            <person name="Kanehori K."/>
            <person name="Amano N."/>
            <person name="Ohya Y."/>
            <person name="Makino K."/>
            <person name="Suzuki M."/>
        </authorList>
    </citation>
    <scope>NUCLEOTIDE SEQUENCE [LARGE SCALE GENOMIC DNA]</scope>
    <source>
        <strain evidence="12">ATCC 51530 / DSM 4299 / JCM 9571 / NBRC 15438 / GSS1</strain>
    </source>
</reference>
<evidence type="ECO:0000256" key="7">
    <source>
        <dbReference type="ARBA" id="ARBA00012927"/>
    </source>
</evidence>
<dbReference type="PaxDb" id="273116-14324287"/>
<proteinExistence type="inferred from homology"/>
<accession>Q97CM8</accession>
<dbReference type="AlphaFoldDB" id="Q97CM8"/>
<evidence type="ECO:0000256" key="1">
    <source>
        <dbReference type="ARBA" id="ARBA00001794"/>
    </source>
</evidence>
<comment type="pathway">
    <text evidence="5">Carbohydrate metabolism; pentose and glucuronate interconversion.</text>
</comment>
<dbReference type="InterPro" id="IPR004628">
    <property type="entry name" value="Man_deHydtase"/>
</dbReference>
<dbReference type="KEGG" id="tvo:TVG0075057"/>
<dbReference type="GeneID" id="1441560"/>
<keyword evidence="9" id="KW-0464">Manganese</keyword>
<dbReference type="GO" id="GO:0016787">
    <property type="term" value="F:hydrolase activity"/>
    <property type="evidence" value="ECO:0007669"/>
    <property type="project" value="UniProtKB-KW"/>
</dbReference>
<comment type="cofactor">
    <cofactor evidence="3">
        <name>Fe(2+)</name>
        <dbReference type="ChEBI" id="CHEBI:29033"/>
    </cofactor>
</comment>
<reference evidence="11 12" key="2">
    <citation type="journal article" date="2000" name="Proc. Natl. Acad. Sci. U.S.A.">
        <title>Archaeal adaptation to higher temperatures revealed by genomic sequence of Thermoplasma volcanium.</title>
        <authorList>
            <person name="Kawashima T."/>
            <person name="Amano N."/>
            <person name="Koike H."/>
            <person name="Makino S."/>
            <person name="Higuchi S."/>
            <person name="Kawashima-Ohya Y."/>
            <person name="Watanabe K."/>
            <person name="Yamazaki M."/>
            <person name="Kanehori K."/>
            <person name="Kawamoto T."/>
            <person name="Nunoshiba T."/>
            <person name="Yamamoto Y."/>
            <person name="Aramaki H."/>
            <person name="Makino K."/>
            <person name="Suzuki M."/>
        </authorList>
    </citation>
    <scope>NUCLEOTIDE SEQUENCE [LARGE SCALE GENOMIC DNA]</scope>
    <source>
        <strain evidence="12">ATCC 51530 / DSM 4299 / JCM 9571 / NBRC 15438 / GSS1</strain>
    </source>
</reference>
<evidence type="ECO:0000256" key="5">
    <source>
        <dbReference type="ARBA" id="ARBA00004892"/>
    </source>
</evidence>
<dbReference type="Proteomes" id="UP000001017">
    <property type="component" value="Chromosome"/>
</dbReference>
<dbReference type="GO" id="GO:0030145">
    <property type="term" value="F:manganese ion binding"/>
    <property type="evidence" value="ECO:0007669"/>
    <property type="project" value="TreeGrafter"/>
</dbReference>
<organism evidence="11 12">
    <name type="scientific">Thermoplasma volcanium (strain ATCC 51530 / DSM 4299 / JCM 9571 / NBRC 15438 / GSS1)</name>
    <dbReference type="NCBI Taxonomy" id="273116"/>
    <lineage>
        <taxon>Archaea</taxon>
        <taxon>Methanobacteriati</taxon>
        <taxon>Thermoplasmatota</taxon>
        <taxon>Thermoplasmata</taxon>
        <taxon>Thermoplasmatales</taxon>
        <taxon>Thermoplasmataceae</taxon>
        <taxon>Thermoplasma</taxon>
    </lineage>
</organism>
<dbReference type="Gene3D" id="3.20.20.150">
    <property type="entry name" value="Divalent-metal-dependent TIM barrel enzymes"/>
    <property type="match status" value="1"/>
</dbReference>
<gene>
    <name evidence="11" type="ORF">TVG0075057</name>
</gene>
<dbReference type="EC" id="4.2.1.8" evidence="7"/>
<dbReference type="GO" id="GO:0008198">
    <property type="term" value="F:ferrous iron binding"/>
    <property type="evidence" value="ECO:0007669"/>
    <property type="project" value="TreeGrafter"/>
</dbReference>
<evidence type="ECO:0000256" key="3">
    <source>
        <dbReference type="ARBA" id="ARBA00001954"/>
    </source>
</evidence>
<dbReference type="RefSeq" id="WP_010916330.1">
    <property type="nucleotide sequence ID" value="NC_002689.2"/>
</dbReference>
<evidence type="ECO:0000256" key="2">
    <source>
        <dbReference type="ARBA" id="ARBA00001936"/>
    </source>
</evidence>
<evidence type="ECO:0000313" key="11">
    <source>
        <dbReference type="EMBL" id="BAB59215.1"/>
    </source>
</evidence>